<comment type="caution">
    <text evidence="6">The sequence shown here is derived from an EMBL/GenBank/DDBJ whole genome shotgun (WGS) entry which is preliminary data.</text>
</comment>
<dbReference type="PANTHER" id="PTHR31384:SF94">
    <property type="entry name" value="AUXIN RESPONSE FACTOR 17"/>
    <property type="match status" value="1"/>
</dbReference>
<evidence type="ECO:0008006" key="9">
    <source>
        <dbReference type="Google" id="ProtNLM"/>
    </source>
</evidence>
<evidence type="ECO:0000256" key="2">
    <source>
        <dbReference type="ARBA" id="ARBA00023015"/>
    </source>
</evidence>
<keyword evidence="5" id="KW-0539">Nucleus</keyword>
<proteinExistence type="predicted"/>
<dbReference type="Proteomes" id="UP001231189">
    <property type="component" value="Unassembled WGS sequence"/>
</dbReference>
<dbReference type="EMBL" id="JAUUTY010000002">
    <property type="protein sequence ID" value="KAK1679827.1"/>
    <property type="molecule type" value="Genomic_DNA"/>
</dbReference>
<reference evidence="6" key="1">
    <citation type="submission" date="2023-07" db="EMBL/GenBank/DDBJ databases">
        <title>A chromosome-level genome assembly of Lolium multiflorum.</title>
        <authorList>
            <person name="Chen Y."/>
            <person name="Copetti D."/>
            <person name="Kolliker R."/>
            <person name="Studer B."/>
        </authorList>
    </citation>
    <scope>NUCLEOTIDE SEQUENCE</scope>
    <source>
        <strain evidence="6">02402/16</strain>
        <tissue evidence="6">Leaf</tissue>
    </source>
</reference>
<dbReference type="PANTHER" id="PTHR31384">
    <property type="entry name" value="AUXIN RESPONSE FACTOR 4-RELATED"/>
    <property type="match status" value="1"/>
</dbReference>
<keyword evidence="3" id="KW-0238">DNA-binding</keyword>
<dbReference type="GO" id="GO:0005634">
    <property type="term" value="C:nucleus"/>
    <property type="evidence" value="ECO:0007669"/>
    <property type="project" value="UniProtKB-SubCell"/>
</dbReference>
<dbReference type="InterPro" id="IPR044835">
    <property type="entry name" value="ARF_plant"/>
</dbReference>
<evidence type="ECO:0000256" key="5">
    <source>
        <dbReference type="ARBA" id="ARBA00023242"/>
    </source>
</evidence>
<gene>
    <name evidence="6" type="ORF">QYE76_040661</name>
    <name evidence="7" type="ORF">QYE76_040675</name>
</gene>
<keyword evidence="4" id="KW-0804">Transcription</keyword>
<evidence type="ECO:0000256" key="4">
    <source>
        <dbReference type="ARBA" id="ARBA00023163"/>
    </source>
</evidence>
<accession>A0AAD8TD69</accession>
<dbReference type="GO" id="GO:0009725">
    <property type="term" value="P:response to hormone"/>
    <property type="evidence" value="ECO:0007669"/>
    <property type="project" value="InterPro"/>
</dbReference>
<sequence length="363" mass="39875">MALPRAAAALADPLMAQDIWMACAGPFARLPSVGAKVYYFPKGHADQCRGVHLPVVPADTAVPCTVESVVLRYHAISGAPYAMISLHLGEGPAQPPAALAPAQPQFPDLRYYVKHLEGTSDDRRLVVPQPCADELFYPPPVQNEEDETQEQYLDMVDVRGNTIRFKHVLRNGNNTLTSGWTVYFRNNGLRMGKGKDGVVLMRCVEGQGGLLIGFRRGEPSPNLASELLHNFEAASAAAGAVPSNQLVLGQVQNVHANPNPFTVHYYPRQGWPFVVPRTEVDRARRLDWELGSTVIMSVPVDNHELPSSRLEAGAPPFFQGQITAVNNDDRWCQLQVNWDESSAPTPSGEVNTWQVQLLAPHHL</sequence>
<keyword evidence="2" id="KW-0805">Transcription regulation</keyword>
<keyword evidence="8" id="KW-1185">Reference proteome</keyword>
<dbReference type="EMBL" id="JAUUTY010000002">
    <property type="protein sequence ID" value="KAK1679813.1"/>
    <property type="molecule type" value="Genomic_DNA"/>
</dbReference>
<protein>
    <recommendedName>
        <fullName evidence="9">Auxin response factor</fullName>
    </recommendedName>
</protein>
<evidence type="ECO:0000256" key="3">
    <source>
        <dbReference type="ARBA" id="ARBA00023125"/>
    </source>
</evidence>
<dbReference type="InterPro" id="IPR015300">
    <property type="entry name" value="DNA-bd_pseudobarrel_sf"/>
</dbReference>
<evidence type="ECO:0000313" key="6">
    <source>
        <dbReference type="EMBL" id="KAK1679813.1"/>
    </source>
</evidence>
<name>A0AAD8TD69_LOLMU</name>
<dbReference type="GO" id="GO:0006355">
    <property type="term" value="P:regulation of DNA-templated transcription"/>
    <property type="evidence" value="ECO:0007669"/>
    <property type="project" value="InterPro"/>
</dbReference>
<dbReference type="AlphaFoldDB" id="A0AAD8TD69"/>
<comment type="subcellular location">
    <subcellularLocation>
        <location evidence="1">Nucleus</location>
    </subcellularLocation>
</comment>
<evidence type="ECO:0000313" key="7">
    <source>
        <dbReference type="EMBL" id="KAK1679827.1"/>
    </source>
</evidence>
<evidence type="ECO:0000256" key="1">
    <source>
        <dbReference type="ARBA" id="ARBA00004123"/>
    </source>
</evidence>
<dbReference type="GO" id="GO:0003677">
    <property type="term" value="F:DNA binding"/>
    <property type="evidence" value="ECO:0007669"/>
    <property type="project" value="UniProtKB-KW"/>
</dbReference>
<dbReference type="Gene3D" id="2.40.330.10">
    <property type="entry name" value="DNA-binding pseudobarrel domain"/>
    <property type="match status" value="1"/>
</dbReference>
<dbReference type="SUPFAM" id="SSF101936">
    <property type="entry name" value="DNA-binding pseudobarrel domain"/>
    <property type="match status" value="1"/>
</dbReference>
<organism evidence="6 8">
    <name type="scientific">Lolium multiflorum</name>
    <name type="common">Italian ryegrass</name>
    <name type="synonym">Lolium perenne subsp. multiflorum</name>
    <dbReference type="NCBI Taxonomy" id="4521"/>
    <lineage>
        <taxon>Eukaryota</taxon>
        <taxon>Viridiplantae</taxon>
        <taxon>Streptophyta</taxon>
        <taxon>Embryophyta</taxon>
        <taxon>Tracheophyta</taxon>
        <taxon>Spermatophyta</taxon>
        <taxon>Magnoliopsida</taxon>
        <taxon>Liliopsida</taxon>
        <taxon>Poales</taxon>
        <taxon>Poaceae</taxon>
        <taxon>BOP clade</taxon>
        <taxon>Pooideae</taxon>
        <taxon>Poodae</taxon>
        <taxon>Poeae</taxon>
        <taxon>Poeae Chloroplast Group 2 (Poeae type)</taxon>
        <taxon>Loliodinae</taxon>
        <taxon>Loliinae</taxon>
        <taxon>Lolium</taxon>
    </lineage>
</organism>
<evidence type="ECO:0000313" key="8">
    <source>
        <dbReference type="Proteomes" id="UP001231189"/>
    </source>
</evidence>